<dbReference type="Proteomes" id="UP001176059">
    <property type="component" value="Unassembled WGS sequence"/>
</dbReference>
<reference evidence="2" key="2">
    <citation type="journal article" date="2023" name="Proc. Natl. Acad. Sci. U.S.A.">
        <title>A global phylogenomic analysis of the shiitake genus Lentinula.</title>
        <authorList>
            <person name="Sierra-Patev S."/>
            <person name="Min B."/>
            <person name="Naranjo-Ortiz M."/>
            <person name="Looney B."/>
            <person name="Konkel Z."/>
            <person name="Slot J.C."/>
            <person name="Sakamoto Y."/>
            <person name="Steenwyk J.L."/>
            <person name="Rokas A."/>
            <person name="Carro J."/>
            <person name="Camarero S."/>
            <person name="Ferreira P."/>
            <person name="Molpeceres G."/>
            <person name="Ruiz-Duenas F.J."/>
            <person name="Serrano A."/>
            <person name="Henrissat B."/>
            <person name="Drula E."/>
            <person name="Hughes K.W."/>
            <person name="Mata J.L."/>
            <person name="Ishikawa N.K."/>
            <person name="Vargas-Isla R."/>
            <person name="Ushijima S."/>
            <person name="Smith C.A."/>
            <person name="Donoghue J."/>
            <person name="Ahrendt S."/>
            <person name="Andreopoulos W."/>
            <person name="He G."/>
            <person name="LaButti K."/>
            <person name="Lipzen A."/>
            <person name="Ng V."/>
            <person name="Riley R."/>
            <person name="Sandor L."/>
            <person name="Barry K."/>
            <person name="Martinez A.T."/>
            <person name="Xiao Y."/>
            <person name="Gibbons J.G."/>
            <person name="Terashima K."/>
            <person name="Grigoriev I.V."/>
            <person name="Hibbett D."/>
        </authorList>
    </citation>
    <scope>NUCLEOTIDE SEQUENCE</scope>
    <source>
        <strain evidence="2">ET3784</strain>
    </source>
</reference>
<feature type="region of interest" description="Disordered" evidence="1">
    <location>
        <begin position="299"/>
        <end position="351"/>
    </location>
</feature>
<feature type="region of interest" description="Disordered" evidence="1">
    <location>
        <begin position="184"/>
        <end position="205"/>
    </location>
</feature>
<proteinExistence type="predicted"/>
<evidence type="ECO:0000313" key="2">
    <source>
        <dbReference type="EMBL" id="KAJ3719644.1"/>
    </source>
</evidence>
<evidence type="ECO:0000313" key="3">
    <source>
        <dbReference type="Proteomes" id="UP001176059"/>
    </source>
</evidence>
<dbReference type="AlphaFoldDB" id="A0AA38J487"/>
<feature type="region of interest" description="Disordered" evidence="1">
    <location>
        <begin position="50"/>
        <end position="93"/>
    </location>
</feature>
<comment type="caution">
    <text evidence="2">The sequence shown here is derived from an EMBL/GenBank/DDBJ whole genome shotgun (WGS) entry which is preliminary data.</text>
</comment>
<feature type="region of interest" description="Disordered" evidence="1">
    <location>
        <begin position="126"/>
        <end position="154"/>
    </location>
</feature>
<evidence type="ECO:0000256" key="1">
    <source>
        <dbReference type="SAM" id="MobiDB-lite"/>
    </source>
</evidence>
<keyword evidence="3" id="KW-1185">Reference proteome</keyword>
<dbReference type="EMBL" id="JANVFO010000064">
    <property type="protein sequence ID" value="KAJ3719644.1"/>
    <property type="molecule type" value="Genomic_DNA"/>
</dbReference>
<sequence>MSSYPRTLNREAGLPNTFYWHDSTSSTSDEPEVEVLEQAQSSRWSLSTAGTPLEGFFPSKSQSFSRSKLAARAPTSDLRAAKSPYDEPSGRRTFLTKTRRDDALIPRAKKFHPLPVTVDVHEGRIGTKGQSPASASPIHITPLTSSSVTSPIDAETRWKRRKNSLGKIVHYPTKILGKILPRRVDSPKESVAPPRPKALDKEPQRLRRAETAIRRPKRSSELQRPDEHMVRWSIASTQAIRAERFSIEPNFQRSQKAMETHSGSNVRYLTETTPPPLPALARSLTQPRANTQRCGEVITRSDRVLKRSRSERRDPGSDVLPVPILRKGLASESYHPQDQPRRRSSETSSETVATIANRIVAQASNQHHHDSWDFLDYYTQSSNTSV</sequence>
<organism evidence="2 3">
    <name type="scientific">Lentinula guzmanii</name>
    <dbReference type="NCBI Taxonomy" id="2804957"/>
    <lineage>
        <taxon>Eukaryota</taxon>
        <taxon>Fungi</taxon>
        <taxon>Dikarya</taxon>
        <taxon>Basidiomycota</taxon>
        <taxon>Agaricomycotina</taxon>
        <taxon>Agaricomycetes</taxon>
        <taxon>Agaricomycetidae</taxon>
        <taxon>Agaricales</taxon>
        <taxon>Marasmiineae</taxon>
        <taxon>Omphalotaceae</taxon>
        <taxon>Lentinula</taxon>
    </lineage>
</organism>
<gene>
    <name evidence="2" type="ORF">DFJ43DRAFT_1096651</name>
</gene>
<protein>
    <submittedName>
        <fullName evidence="2">Uncharacterized protein</fullName>
    </submittedName>
</protein>
<name>A0AA38J487_9AGAR</name>
<accession>A0AA38J487</accession>
<reference evidence="2" key="1">
    <citation type="submission" date="2022-08" db="EMBL/GenBank/DDBJ databases">
        <authorList>
            <consortium name="DOE Joint Genome Institute"/>
            <person name="Min B."/>
            <person name="Sierra-Patev S."/>
            <person name="Naranjo-Ortiz M."/>
            <person name="Looney B."/>
            <person name="Konkel Z."/>
            <person name="Slot J.C."/>
            <person name="Sakamoto Y."/>
            <person name="Steenwyk J.L."/>
            <person name="Rokas A."/>
            <person name="Carro J."/>
            <person name="Camarero S."/>
            <person name="Ferreira P."/>
            <person name="Molpeceres G."/>
            <person name="Ruiz-duenas F.J."/>
            <person name="Serrano A."/>
            <person name="Henrissat B."/>
            <person name="Drula E."/>
            <person name="Hughes K.W."/>
            <person name="Mata J.L."/>
            <person name="Ishikawa N.K."/>
            <person name="Vargas-Isla R."/>
            <person name="Ushijima S."/>
            <person name="Smith C.A."/>
            <person name="Ahrendt S."/>
            <person name="Andreopoulos W."/>
            <person name="He G."/>
            <person name="LaButti K."/>
            <person name="Lipzen A."/>
            <person name="Ng V."/>
            <person name="Riley R."/>
            <person name="Sandor L."/>
            <person name="Barry K."/>
            <person name="Martinez A.T."/>
            <person name="Xiao Y."/>
            <person name="Gibbons J.G."/>
            <person name="Terashima K."/>
            <person name="Hibbett D.S."/>
            <person name="Grigoriev I.V."/>
        </authorList>
    </citation>
    <scope>NUCLEOTIDE SEQUENCE</scope>
    <source>
        <strain evidence="2">ET3784</strain>
    </source>
</reference>